<comment type="caution">
    <text evidence="1">The sequence shown here is derived from an EMBL/GenBank/DDBJ whole genome shotgun (WGS) entry which is preliminary data.</text>
</comment>
<reference evidence="1" key="1">
    <citation type="journal article" date="2023" name="Mol. Phylogenet. Evol.">
        <title>Genome-scale phylogeny and comparative genomics of the fungal order Sordariales.</title>
        <authorList>
            <person name="Hensen N."/>
            <person name="Bonometti L."/>
            <person name="Westerberg I."/>
            <person name="Brannstrom I.O."/>
            <person name="Guillou S."/>
            <person name="Cros-Aarteil S."/>
            <person name="Calhoun S."/>
            <person name="Haridas S."/>
            <person name="Kuo A."/>
            <person name="Mondo S."/>
            <person name="Pangilinan J."/>
            <person name="Riley R."/>
            <person name="LaButti K."/>
            <person name="Andreopoulos B."/>
            <person name="Lipzen A."/>
            <person name="Chen C."/>
            <person name="Yan M."/>
            <person name="Daum C."/>
            <person name="Ng V."/>
            <person name="Clum A."/>
            <person name="Steindorff A."/>
            <person name="Ohm R.A."/>
            <person name="Martin F."/>
            <person name="Silar P."/>
            <person name="Natvig D.O."/>
            <person name="Lalanne C."/>
            <person name="Gautier V."/>
            <person name="Ament-Velasquez S.L."/>
            <person name="Kruys A."/>
            <person name="Hutchinson M.I."/>
            <person name="Powell A.J."/>
            <person name="Barry K."/>
            <person name="Miller A.N."/>
            <person name="Grigoriev I.V."/>
            <person name="Debuchy R."/>
            <person name="Gladieux P."/>
            <person name="Hiltunen Thoren M."/>
            <person name="Johannesson H."/>
        </authorList>
    </citation>
    <scope>NUCLEOTIDE SEQUENCE</scope>
    <source>
        <strain evidence="1">PSN309</strain>
    </source>
</reference>
<proteinExistence type="predicted"/>
<name>A0AAN6WN02_9PEZI</name>
<accession>A0AAN6WN02</accession>
<reference evidence="1" key="2">
    <citation type="submission" date="2023-05" db="EMBL/GenBank/DDBJ databases">
        <authorList>
            <consortium name="Lawrence Berkeley National Laboratory"/>
            <person name="Steindorff A."/>
            <person name="Hensen N."/>
            <person name="Bonometti L."/>
            <person name="Westerberg I."/>
            <person name="Brannstrom I.O."/>
            <person name="Guillou S."/>
            <person name="Cros-Aarteil S."/>
            <person name="Calhoun S."/>
            <person name="Haridas S."/>
            <person name="Kuo A."/>
            <person name="Mondo S."/>
            <person name="Pangilinan J."/>
            <person name="Riley R."/>
            <person name="Labutti K."/>
            <person name="Andreopoulos B."/>
            <person name="Lipzen A."/>
            <person name="Chen C."/>
            <person name="Yanf M."/>
            <person name="Daum C."/>
            <person name="Ng V."/>
            <person name="Clum A."/>
            <person name="Ohm R."/>
            <person name="Martin F."/>
            <person name="Silar P."/>
            <person name="Natvig D."/>
            <person name="Lalanne C."/>
            <person name="Gautier V."/>
            <person name="Ament-Velasquez S.L."/>
            <person name="Kruys A."/>
            <person name="Hutchinson M.I."/>
            <person name="Powell A.J."/>
            <person name="Barry K."/>
            <person name="Miller A.N."/>
            <person name="Grigoriev I.V."/>
            <person name="Debuchy R."/>
            <person name="Gladieux P."/>
            <person name="Thoren M.H."/>
            <person name="Johannesson H."/>
        </authorList>
    </citation>
    <scope>NUCLEOTIDE SEQUENCE</scope>
    <source>
        <strain evidence="1">PSN309</strain>
    </source>
</reference>
<evidence type="ECO:0000313" key="1">
    <source>
        <dbReference type="EMBL" id="KAK4183267.1"/>
    </source>
</evidence>
<evidence type="ECO:0000313" key="2">
    <source>
        <dbReference type="Proteomes" id="UP001302126"/>
    </source>
</evidence>
<sequence>MATYTLNVEIDNRVLALHSKDSLCIAKKVNGTYDVVFQGAAPIPTGDQQLLLGNNTFQWTEEYRVFLTQSFGNGVFISHATDPVDIRFGQSSIWKDGALQPAVTADTSEWDLSEGSSPESTFTVESAPISLHAAVEQATGGGKYSTIYVDPDIHMGDTRIELTPKNEYLLFWKKITTTEAMLAISTSVGHVWKFPQGKTSKTIRFGYAKPEQPSSALELPAWYEM</sequence>
<dbReference type="AlphaFoldDB" id="A0AAN6WN02"/>
<dbReference type="Proteomes" id="UP001302126">
    <property type="component" value="Unassembled WGS sequence"/>
</dbReference>
<protein>
    <submittedName>
        <fullName evidence="1">Uncharacterized protein</fullName>
    </submittedName>
</protein>
<dbReference type="EMBL" id="MU864562">
    <property type="protein sequence ID" value="KAK4183267.1"/>
    <property type="molecule type" value="Genomic_DNA"/>
</dbReference>
<organism evidence="1 2">
    <name type="scientific">Podospora australis</name>
    <dbReference type="NCBI Taxonomy" id="1536484"/>
    <lineage>
        <taxon>Eukaryota</taxon>
        <taxon>Fungi</taxon>
        <taxon>Dikarya</taxon>
        <taxon>Ascomycota</taxon>
        <taxon>Pezizomycotina</taxon>
        <taxon>Sordariomycetes</taxon>
        <taxon>Sordariomycetidae</taxon>
        <taxon>Sordariales</taxon>
        <taxon>Podosporaceae</taxon>
        <taxon>Podospora</taxon>
    </lineage>
</organism>
<keyword evidence="2" id="KW-1185">Reference proteome</keyword>
<gene>
    <name evidence="1" type="ORF">QBC35DRAFT_467432</name>
</gene>